<dbReference type="OrthoDB" id="9814363at2"/>
<dbReference type="GO" id="GO:0007165">
    <property type="term" value="P:signal transduction"/>
    <property type="evidence" value="ECO:0007669"/>
    <property type="project" value="UniProtKB-KW"/>
</dbReference>
<keyword evidence="4" id="KW-1133">Transmembrane helix</keyword>
<feature type="domain" description="HAMP" evidence="6">
    <location>
        <begin position="222"/>
        <end position="274"/>
    </location>
</feature>
<dbReference type="SUPFAM" id="SSF58104">
    <property type="entry name" value="Methyl-accepting chemotaxis protein (MCP) signaling domain"/>
    <property type="match status" value="1"/>
</dbReference>
<name>A0A7V7UDS9_9FIRM</name>
<gene>
    <name evidence="7" type="ORF">F7O84_00020</name>
</gene>
<accession>A0A7V7UDS9</accession>
<keyword evidence="8" id="KW-1185">Reference proteome</keyword>
<evidence type="ECO:0000256" key="1">
    <source>
        <dbReference type="ARBA" id="ARBA00022500"/>
    </source>
</evidence>
<dbReference type="GO" id="GO:0006935">
    <property type="term" value="P:chemotaxis"/>
    <property type="evidence" value="ECO:0007669"/>
    <property type="project" value="UniProtKB-KW"/>
</dbReference>
<dbReference type="Gene3D" id="1.10.287.950">
    <property type="entry name" value="Methyl-accepting chemotaxis protein"/>
    <property type="match status" value="1"/>
</dbReference>
<dbReference type="Pfam" id="PF00015">
    <property type="entry name" value="MCPsignal"/>
    <property type="match status" value="1"/>
</dbReference>
<evidence type="ECO:0000256" key="3">
    <source>
        <dbReference type="PROSITE-ProRule" id="PRU00284"/>
    </source>
</evidence>
<keyword evidence="4" id="KW-0472">Membrane</keyword>
<feature type="transmembrane region" description="Helical" evidence="4">
    <location>
        <begin position="194"/>
        <end position="214"/>
    </location>
</feature>
<evidence type="ECO:0000313" key="7">
    <source>
        <dbReference type="EMBL" id="KAB1441255.1"/>
    </source>
</evidence>
<dbReference type="SMART" id="SM00283">
    <property type="entry name" value="MA"/>
    <property type="match status" value="1"/>
</dbReference>
<dbReference type="PANTHER" id="PTHR43531:SF11">
    <property type="entry name" value="METHYL-ACCEPTING CHEMOTAXIS PROTEIN 3"/>
    <property type="match status" value="1"/>
</dbReference>
<dbReference type="InterPro" id="IPR051310">
    <property type="entry name" value="MCP_chemotaxis"/>
</dbReference>
<feature type="transmembrane region" description="Helical" evidence="4">
    <location>
        <begin position="31"/>
        <end position="53"/>
    </location>
</feature>
<dbReference type="GO" id="GO:0005886">
    <property type="term" value="C:plasma membrane"/>
    <property type="evidence" value="ECO:0007669"/>
    <property type="project" value="TreeGrafter"/>
</dbReference>
<dbReference type="SMART" id="SM00304">
    <property type="entry name" value="HAMP"/>
    <property type="match status" value="1"/>
</dbReference>
<evidence type="ECO:0000256" key="4">
    <source>
        <dbReference type="SAM" id="Phobius"/>
    </source>
</evidence>
<evidence type="ECO:0000256" key="2">
    <source>
        <dbReference type="ARBA" id="ARBA00029447"/>
    </source>
</evidence>
<dbReference type="Gene3D" id="1.10.8.500">
    <property type="entry name" value="HAMP domain in histidine kinase"/>
    <property type="match status" value="1"/>
</dbReference>
<dbReference type="PROSITE" id="PS50111">
    <property type="entry name" value="CHEMOTAXIS_TRANSDUC_2"/>
    <property type="match status" value="1"/>
</dbReference>
<dbReference type="EMBL" id="WAGX01000001">
    <property type="protein sequence ID" value="KAB1441255.1"/>
    <property type="molecule type" value="Genomic_DNA"/>
</dbReference>
<sequence length="568" mass="65158">MPRLVKWRKTMGEQISKDSVEKDLKKGFRTIMILSFIVYVFMFFSITGMYYNYRKLENNSLSFVSYINTARNTSLYVQNTIYKMCLAQEEEQQKQFNEEANEYDIQLQKYLNLIVKIKPEYKKDMADIKKIQQEAFTYRGQAILLSSQERKQDAIELLEDNYFVKMQDIDNIFVSVTEQTNQKLEQTIRTVEKGIVSLLIFTVSLIGIIIRYSMIKASKVIRSIQVPLEEVGCAMEEVYQGNLDFELHYQSHNELGILANSVTNTKEELKRYISNIDKVLGELSQKNFSVLVDMEYKGMFKPIEQSMKEIIRVLHNVLESMVNTSKLLTESAKATNEIADNMLQDSNLQAAKMKELLTYLKVIGNDIEINAMDTKEIYQDSNNVKRLLESNEEKMNELVDAMTETLNSSDQIFEIITMIEAIAEQTNLLSLNAAIEAARAGNAGNGFGVVAAEIKKLAESTSIAAIRTKNLIDKSNQMVYVGNKKVKEINESLEFVKTTVEEVTKKSIHAFDTSKLQINKLKKLEDVIDSVSNVIQNNLVLASDIQYNSESLKKKSYELHDMLLMFRL</sequence>
<evidence type="ECO:0000313" key="8">
    <source>
        <dbReference type="Proteomes" id="UP000461768"/>
    </source>
</evidence>
<comment type="similarity">
    <text evidence="2">Belongs to the methyl-accepting chemotaxis (MCP) protein family.</text>
</comment>
<dbReference type="PANTHER" id="PTHR43531">
    <property type="entry name" value="PROTEIN ICFG"/>
    <property type="match status" value="1"/>
</dbReference>
<dbReference type="GO" id="GO:0004888">
    <property type="term" value="F:transmembrane signaling receptor activity"/>
    <property type="evidence" value="ECO:0007669"/>
    <property type="project" value="TreeGrafter"/>
</dbReference>
<reference evidence="7 8" key="1">
    <citation type="submission" date="2019-09" db="EMBL/GenBank/DDBJ databases">
        <authorList>
            <person name="Valk L.C."/>
        </authorList>
    </citation>
    <scope>NUCLEOTIDE SEQUENCE [LARGE SCALE GENOMIC DNA]</scope>
    <source>
        <strain evidence="7">GalUA</strain>
    </source>
</reference>
<evidence type="ECO:0000259" key="5">
    <source>
        <dbReference type="PROSITE" id="PS50111"/>
    </source>
</evidence>
<keyword evidence="1" id="KW-0145">Chemotaxis</keyword>
<dbReference type="PROSITE" id="PS50885">
    <property type="entry name" value="HAMP"/>
    <property type="match status" value="1"/>
</dbReference>
<evidence type="ECO:0000259" key="6">
    <source>
        <dbReference type="PROSITE" id="PS50885"/>
    </source>
</evidence>
<proteinExistence type="inferred from homology"/>
<comment type="caution">
    <text evidence="7">The sequence shown here is derived from an EMBL/GenBank/DDBJ whole genome shotgun (WGS) entry which is preliminary data.</text>
</comment>
<organism evidence="7 8">
    <name type="scientific">Candidatus Galacturonatibacter soehngenii</name>
    <dbReference type="NCBI Taxonomy" id="2307010"/>
    <lineage>
        <taxon>Bacteria</taxon>
        <taxon>Bacillati</taxon>
        <taxon>Bacillota</taxon>
        <taxon>Clostridia</taxon>
        <taxon>Lachnospirales</taxon>
        <taxon>Lachnospiraceae</taxon>
        <taxon>Candidatus Galacturonatibacter</taxon>
    </lineage>
</organism>
<dbReference type="InterPro" id="IPR004089">
    <property type="entry name" value="MCPsignal_dom"/>
</dbReference>
<reference evidence="7 8" key="2">
    <citation type="submission" date="2020-02" db="EMBL/GenBank/DDBJ databases">
        <title>Candidatus Galacturonibacter soehngenii shows hetero-acetogenic catabolism of galacturonic acid but lacks a canonical carbon monoxide dehydrogenase/acetyl-CoA synthase complex.</title>
        <authorList>
            <person name="Diender M."/>
            <person name="Stouten G.R."/>
            <person name="Petersen J.F."/>
            <person name="Nielsen P.H."/>
            <person name="Dueholm M.S."/>
            <person name="Pronk J.T."/>
            <person name="Van Loosdrecht M.C.M."/>
        </authorList>
    </citation>
    <scope>NUCLEOTIDE SEQUENCE [LARGE SCALE GENOMIC DNA]</scope>
    <source>
        <strain evidence="7">GalUA</strain>
    </source>
</reference>
<dbReference type="InterPro" id="IPR003660">
    <property type="entry name" value="HAMP_dom"/>
</dbReference>
<protein>
    <submittedName>
        <fullName evidence="7">Methyl-accepting chemotaxis protein</fullName>
    </submittedName>
</protein>
<feature type="domain" description="Methyl-accepting transducer" evidence="5">
    <location>
        <begin position="324"/>
        <end position="553"/>
    </location>
</feature>
<keyword evidence="3" id="KW-0807">Transducer</keyword>
<dbReference type="Proteomes" id="UP000461768">
    <property type="component" value="Unassembled WGS sequence"/>
</dbReference>
<dbReference type="AlphaFoldDB" id="A0A7V7UDS9"/>
<keyword evidence="4" id="KW-0812">Transmembrane</keyword>